<feature type="transmembrane region" description="Helical" evidence="2">
    <location>
        <begin position="332"/>
        <end position="355"/>
    </location>
</feature>
<dbReference type="EMBL" id="JAHLQT010045833">
    <property type="protein sequence ID" value="KAG7154037.1"/>
    <property type="molecule type" value="Genomic_DNA"/>
</dbReference>
<keyword evidence="2" id="KW-0812">Transmembrane</keyword>
<dbReference type="Gene3D" id="1.20.1250.20">
    <property type="entry name" value="MFS general substrate transporter like domains"/>
    <property type="match status" value="1"/>
</dbReference>
<protein>
    <submittedName>
        <fullName evidence="3">Monocarboxylate transporter 14-like 4</fullName>
    </submittedName>
</protein>
<feature type="transmembrane region" description="Helical" evidence="2">
    <location>
        <begin position="275"/>
        <end position="294"/>
    </location>
</feature>
<evidence type="ECO:0000313" key="3">
    <source>
        <dbReference type="EMBL" id="KAG7154037.1"/>
    </source>
</evidence>
<evidence type="ECO:0000256" key="2">
    <source>
        <dbReference type="SAM" id="Phobius"/>
    </source>
</evidence>
<sequence>MSLTHFNYLSLSGVGGGLVGGISFIIVPMYFDRRQGLANTFLTVGICMGQIIITPLVQYLIAEYGFKGATVIYGAILMNGYVAVSFFHPLKWHMKTLRQGDINPPQGDINPPQGDINPPQEGLTPLMQQTKCTDNQGELMDPLGVVLKDEGPKWASVVTQRRAMQVYGEGRRDSECSYKSMVSGDVSAGSVFSITESISFRERNCVESNESLSMMKKLKMMVVRVVETTKSDISILRLRRAQIISLGNFFMYSSFLNFIMMVPFAMQAAGHTLQDSVWCISLMGVSNMVTRLLVSPLSDWKKFNKFFCHMFGVVLLGSSVFVFPFLTSITWLAVTMAVFGVGIGATVTLNSLIIIQFMGIENLPSTYGVSSLLTGIGFPIFGPLHEDITSRKGHEEITSRRGHEDITSARGHEGITSRRGHEDITSGRGREDITSRWGYEDINLGGATKTSHLVGTTRTLHLGGVTRTSHLGGVTKTSHLGDATRTYI</sequence>
<dbReference type="SUPFAM" id="SSF103473">
    <property type="entry name" value="MFS general substrate transporter"/>
    <property type="match status" value="1"/>
</dbReference>
<comment type="caution">
    <text evidence="3">The sequence shown here is derived from an EMBL/GenBank/DDBJ whole genome shotgun (WGS) entry which is preliminary data.</text>
</comment>
<dbReference type="AlphaFoldDB" id="A0A8J5J709"/>
<dbReference type="GO" id="GO:0008028">
    <property type="term" value="F:monocarboxylic acid transmembrane transporter activity"/>
    <property type="evidence" value="ECO:0007669"/>
    <property type="project" value="TreeGrafter"/>
</dbReference>
<keyword evidence="4" id="KW-1185">Reference proteome</keyword>
<feature type="region of interest" description="Disordered" evidence="1">
    <location>
        <begin position="393"/>
        <end position="429"/>
    </location>
</feature>
<keyword evidence="2" id="KW-1133">Transmembrane helix</keyword>
<dbReference type="Proteomes" id="UP000747542">
    <property type="component" value="Unassembled WGS sequence"/>
</dbReference>
<feature type="transmembrane region" description="Helical" evidence="2">
    <location>
        <begin position="41"/>
        <end position="62"/>
    </location>
</feature>
<feature type="transmembrane region" description="Helical" evidence="2">
    <location>
        <begin position="68"/>
        <end position="88"/>
    </location>
</feature>
<dbReference type="PANTHER" id="PTHR11360:SF284">
    <property type="entry name" value="EG:103B4.3 PROTEIN-RELATED"/>
    <property type="match status" value="1"/>
</dbReference>
<accession>A0A8J5J709</accession>
<evidence type="ECO:0000313" key="4">
    <source>
        <dbReference type="Proteomes" id="UP000747542"/>
    </source>
</evidence>
<reference evidence="3" key="1">
    <citation type="journal article" date="2021" name="Sci. Adv.">
        <title>The American lobster genome reveals insights on longevity, neural, and immune adaptations.</title>
        <authorList>
            <person name="Polinski J.M."/>
            <person name="Zimin A.V."/>
            <person name="Clark K.F."/>
            <person name="Kohn A.B."/>
            <person name="Sadowski N."/>
            <person name="Timp W."/>
            <person name="Ptitsyn A."/>
            <person name="Khanna P."/>
            <person name="Romanova D.Y."/>
            <person name="Williams P."/>
            <person name="Greenwood S.J."/>
            <person name="Moroz L.L."/>
            <person name="Walt D.R."/>
            <person name="Bodnar A.G."/>
        </authorList>
    </citation>
    <scope>NUCLEOTIDE SEQUENCE</scope>
    <source>
        <strain evidence="3">GMGI-L3</strain>
    </source>
</reference>
<dbReference type="InterPro" id="IPR011701">
    <property type="entry name" value="MFS"/>
</dbReference>
<gene>
    <name evidence="3" type="ORF">Hamer_G024817</name>
</gene>
<dbReference type="InterPro" id="IPR050327">
    <property type="entry name" value="Proton-linked_MCT"/>
</dbReference>
<organism evidence="3 4">
    <name type="scientific">Homarus americanus</name>
    <name type="common">American lobster</name>
    <dbReference type="NCBI Taxonomy" id="6706"/>
    <lineage>
        <taxon>Eukaryota</taxon>
        <taxon>Metazoa</taxon>
        <taxon>Ecdysozoa</taxon>
        <taxon>Arthropoda</taxon>
        <taxon>Crustacea</taxon>
        <taxon>Multicrustacea</taxon>
        <taxon>Malacostraca</taxon>
        <taxon>Eumalacostraca</taxon>
        <taxon>Eucarida</taxon>
        <taxon>Decapoda</taxon>
        <taxon>Pleocyemata</taxon>
        <taxon>Astacidea</taxon>
        <taxon>Nephropoidea</taxon>
        <taxon>Nephropidae</taxon>
        <taxon>Homarus</taxon>
    </lineage>
</organism>
<name>A0A8J5J709_HOMAM</name>
<keyword evidence="2" id="KW-0472">Membrane</keyword>
<evidence type="ECO:0000256" key="1">
    <source>
        <dbReference type="SAM" id="MobiDB-lite"/>
    </source>
</evidence>
<dbReference type="InterPro" id="IPR036259">
    <property type="entry name" value="MFS_trans_sf"/>
</dbReference>
<feature type="transmembrane region" description="Helical" evidence="2">
    <location>
        <begin position="6"/>
        <end position="29"/>
    </location>
</feature>
<feature type="transmembrane region" description="Helical" evidence="2">
    <location>
        <begin position="306"/>
        <end position="326"/>
    </location>
</feature>
<feature type="transmembrane region" description="Helical" evidence="2">
    <location>
        <begin position="249"/>
        <end position="269"/>
    </location>
</feature>
<dbReference type="PANTHER" id="PTHR11360">
    <property type="entry name" value="MONOCARBOXYLATE TRANSPORTER"/>
    <property type="match status" value="1"/>
</dbReference>
<proteinExistence type="predicted"/>
<dbReference type="Pfam" id="PF07690">
    <property type="entry name" value="MFS_1"/>
    <property type="match status" value="1"/>
</dbReference>